<evidence type="ECO:0000313" key="1">
    <source>
        <dbReference type="EMBL" id="GMH12139.1"/>
    </source>
</evidence>
<dbReference type="AlphaFoldDB" id="A0AAD3SK11"/>
<sequence length="79" mass="8421">MNGGPKRVVPTLSEEPYLGAQRIGSGGQRVELTVGVLAAFVENEGRAAGDQRMGCGPEWNRPITVAKPLNAQQNWSTLS</sequence>
<reference evidence="1" key="1">
    <citation type="submission" date="2023-05" db="EMBL/GenBank/DDBJ databases">
        <title>Nepenthes gracilis genome sequencing.</title>
        <authorList>
            <person name="Fukushima K."/>
        </authorList>
    </citation>
    <scope>NUCLEOTIDE SEQUENCE</scope>
    <source>
        <strain evidence="1">SING2019-196</strain>
    </source>
</reference>
<protein>
    <submittedName>
        <fullName evidence="1">Uncharacterized protein</fullName>
    </submittedName>
</protein>
<dbReference type="EMBL" id="BSYO01000011">
    <property type="protein sequence ID" value="GMH12139.1"/>
    <property type="molecule type" value="Genomic_DNA"/>
</dbReference>
<accession>A0AAD3SK11</accession>
<gene>
    <name evidence="1" type="ORF">Nepgr_013980</name>
</gene>
<dbReference type="Proteomes" id="UP001279734">
    <property type="component" value="Unassembled WGS sequence"/>
</dbReference>
<name>A0AAD3SK11_NEPGR</name>
<comment type="caution">
    <text evidence="1">The sequence shown here is derived from an EMBL/GenBank/DDBJ whole genome shotgun (WGS) entry which is preliminary data.</text>
</comment>
<keyword evidence="2" id="KW-1185">Reference proteome</keyword>
<evidence type="ECO:0000313" key="2">
    <source>
        <dbReference type="Proteomes" id="UP001279734"/>
    </source>
</evidence>
<proteinExistence type="predicted"/>
<organism evidence="1 2">
    <name type="scientific">Nepenthes gracilis</name>
    <name type="common">Slender pitcher plant</name>
    <dbReference type="NCBI Taxonomy" id="150966"/>
    <lineage>
        <taxon>Eukaryota</taxon>
        <taxon>Viridiplantae</taxon>
        <taxon>Streptophyta</taxon>
        <taxon>Embryophyta</taxon>
        <taxon>Tracheophyta</taxon>
        <taxon>Spermatophyta</taxon>
        <taxon>Magnoliopsida</taxon>
        <taxon>eudicotyledons</taxon>
        <taxon>Gunneridae</taxon>
        <taxon>Pentapetalae</taxon>
        <taxon>Caryophyllales</taxon>
        <taxon>Nepenthaceae</taxon>
        <taxon>Nepenthes</taxon>
    </lineage>
</organism>